<keyword evidence="1" id="KW-0472">Membrane</keyword>
<feature type="transmembrane region" description="Helical" evidence="1">
    <location>
        <begin position="59"/>
        <end position="78"/>
    </location>
</feature>
<feature type="transmembrane region" description="Helical" evidence="1">
    <location>
        <begin position="21"/>
        <end position="39"/>
    </location>
</feature>
<evidence type="ECO:0000313" key="4">
    <source>
        <dbReference type="Proteomes" id="UP000011087"/>
    </source>
</evidence>
<name>L1I4K1_GUITC</name>
<proteinExistence type="predicted"/>
<keyword evidence="1" id="KW-0812">Transmembrane</keyword>
<dbReference type="RefSeq" id="XP_005818156.1">
    <property type="nucleotide sequence ID" value="XM_005818099.1"/>
</dbReference>
<evidence type="ECO:0000313" key="2">
    <source>
        <dbReference type="EMBL" id="EKX31176.1"/>
    </source>
</evidence>
<protein>
    <submittedName>
        <fullName evidence="2 3">Uncharacterized protein</fullName>
    </submittedName>
</protein>
<reference evidence="2 4" key="1">
    <citation type="journal article" date="2012" name="Nature">
        <title>Algal genomes reveal evolutionary mosaicism and the fate of nucleomorphs.</title>
        <authorList>
            <consortium name="DOE Joint Genome Institute"/>
            <person name="Curtis B.A."/>
            <person name="Tanifuji G."/>
            <person name="Burki F."/>
            <person name="Gruber A."/>
            <person name="Irimia M."/>
            <person name="Maruyama S."/>
            <person name="Arias M.C."/>
            <person name="Ball S.G."/>
            <person name="Gile G.H."/>
            <person name="Hirakawa Y."/>
            <person name="Hopkins J.F."/>
            <person name="Kuo A."/>
            <person name="Rensing S.A."/>
            <person name="Schmutz J."/>
            <person name="Symeonidi A."/>
            <person name="Elias M."/>
            <person name="Eveleigh R.J."/>
            <person name="Herman E.K."/>
            <person name="Klute M.J."/>
            <person name="Nakayama T."/>
            <person name="Obornik M."/>
            <person name="Reyes-Prieto A."/>
            <person name="Armbrust E.V."/>
            <person name="Aves S.J."/>
            <person name="Beiko R.G."/>
            <person name="Coutinho P."/>
            <person name="Dacks J.B."/>
            <person name="Durnford D.G."/>
            <person name="Fast N.M."/>
            <person name="Green B.R."/>
            <person name="Grisdale C.J."/>
            <person name="Hempel F."/>
            <person name="Henrissat B."/>
            <person name="Hoppner M.P."/>
            <person name="Ishida K."/>
            <person name="Kim E."/>
            <person name="Koreny L."/>
            <person name="Kroth P.G."/>
            <person name="Liu Y."/>
            <person name="Malik S.B."/>
            <person name="Maier U.G."/>
            <person name="McRose D."/>
            <person name="Mock T."/>
            <person name="Neilson J.A."/>
            <person name="Onodera N.T."/>
            <person name="Poole A.M."/>
            <person name="Pritham E.J."/>
            <person name="Richards T.A."/>
            <person name="Rocap G."/>
            <person name="Roy S.W."/>
            <person name="Sarai C."/>
            <person name="Schaack S."/>
            <person name="Shirato S."/>
            <person name="Slamovits C.H."/>
            <person name="Spencer D.F."/>
            <person name="Suzuki S."/>
            <person name="Worden A.Z."/>
            <person name="Zauner S."/>
            <person name="Barry K."/>
            <person name="Bell C."/>
            <person name="Bharti A.K."/>
            <person name="Crow J.A."/>
            <person name="Grimwood J."/>
            <person name="Kramer R."/>
            <person name="Lindquist E."/>
            <person name="Lucas S."/>
            <person name="Salamov A."/>
            <person name="McFadden G.I."/>
            <person name="Lane C.E."/>
            <person name="Keeling P.J."/>
            <person name="Gray M.W."/>
            <person name="Grigoriev I.V."/>
            <person name="Archibald J.M."/>
        </authorList>
    </citation>
    <scope>NUCLEOTIDE SEQUENCE</scope>
    <source>
        <strain evidence="2 4">CCMP2712</strain>
    </source>
</reference>
<dbReference type="EnsemblProtists" id="EKX31176">
    <property type="protein sequence ID" value="EKX31176"/>
    <property type="gene ID" value="GUITHDRAFT_122618"/>
</dbReference>
<sequence>MTQARSCDSNNACKTFVRASLAVNIVVLIAVCTVVIAPVRPEAVTLALGPPTPGRGILLSVYFAILIDSVILLGLHLYCSDTAPVEYMIAALLATQVLYKISTPATAGVGNPVAISNLCISVLHTSTLYLLWRGHTRRVSAAPASLAMHAN</sequence>
<reference evidence="4" key="2">
    <citation type="submission" date="2012-11" db="EMBL/GenBank/DDBJ databases">
        <authorList>
            <person name="Kuo A."/>
            <person name="Curtis B.A."/>
            <person name="Tanifuji G."/>
            <person name="Burki F."/>
            <person name="Gruber A."/>
            <person name="Irimia M."/>
            <person name="Maruyama S."/>
            <person name="Arias M.C."/>
            <person name="Ball S.G."/>
            <person name="Gile G.H."/>
            <person name="Hirakawa Y."/>
            <person name="Hopkins J.F."/>
            <person name="Rensing S.A."/>
            <person name="Schmutz J."/>
            <person name="Symeonidi A."/>
            <person name="Elias M."/>
            <person name="Eveleigh R.J."/>
            <person name="Herman E.K."/>
            <person name="Klute M.J."/>
            <person name="Nakayama T."/>
            <person name="Obornik M."/>
            <person name="Reyes-Prieto A."/>
            <person name="Armbrust E.V."/>
            <person name="Aves S.J."/>
            <person name="Beiko R.G."/>
            <person name="Coutinho P."/>
            <person name="Dacks J.B."/>
            <person name="Durnford D.G."/>
            <person name="Fast N.M."/>
            <person name="Green B.R."/>
            <person name="Grisdale C."/>
            <person name="Hempe F."/>
            <person name="Henrissat B."/>
            <person name="Hoppner M.P."/>
            <person name="Ishida K.-I."/>
            <person name="Kim E."/>
            <person name="Koreny L."/>
            <person name="Kroth P.G."/>
            <person name="Liu Y."/>
            <person name="Malik S.-B."/>
            <person name="Maier U.G."/>
            <person name="McRose D."/>
            <person name="Mock T."/>
            <person name="Neilson J.A."/>
            <person name="Onodera N.T."/>
            <person name="Poole A.M."/>
            <person name="Pritham E.J."/>
            <person name="Richards T.A."/>
            <person name="Rocap G."/>
            <person name="Roy S.W."/>
            <person name="Sarai C."/>
            <person name="Schaack S."/>
            <person name="Shirato S."/>
            <person name="Slamovits C.H."/>
            <person name="Spencer D.F."/>
            <person name="Suzuki S."/>
            <person name="Worden A.Z."/>
            <person name="Zauner S."/>
            <person name="Barry K."/>
            <person name="Bell C."/>
            <person name="Bharti A.K."/>
            <person name="Crow J.A."/>
            <person name="Grimwood J."/>
            <person name="Kramer R."/>
            <person name="Lindquist E."/>
            <person name="Lucas S."/>
            <person name="Salamov A."/>
            <person name="McFadden G.I."/>
            <person name="Lane C.E."/>
            <person name="Keeling P.J."/>
            <person name="Gray M.W."/>
            <person name="Grigoriev I.V."/>
            <person name="Archibald J.M."/>
        </authorList>
    </citation>
    <scope>NUCLEOTIDE SEQUENCE</scope>
    <source>
        <strain evidence="4">CCMP2712</strain>
    </source>
</reference>
<evidence type="ECO:0000313" key="3">
    <source>
        <dbReference type="EnsemblProtists" id="EKX31176"/>
    </source>
</evidence>
<dbReference type="Proteomes" id="UP000011087">
    <property type="component" value="Unassembled WGS sequence"/>
</dbReference>
<dbReference type="PaxDb" id="55529-EKX31176"/>
<dbReference type="AlphaFoldDB" id="L1I4K1"/>
<keyword evidence="4" id="KW-1185">Reference proteome</keyword>
<gene>
    <name evidence="2" type="ORF">GUITHDRAFT_122618</name>
</gene>
<organism evidence="2">
    <name type="scientific">Guillardia theta (strain CCMP2712)</name>
    <name type="common">Cryptophyte</name>
    <dbReference type="NCBI Taxonomy" id="905079"/>
    <lineage>
        <taxon>Eukaryota</taxon>
        <taxon>Cryptophyceae</taxon>
        <taxon>Pyrenomonadales</taxon>
        <taxon>Geminigeraceae</taxon>
        <taxon>Guillardia</taxon>
    </lineage>
</organism>
<keyword evidence="1" id="KW-1133">Transmembrane helix</keyword>
<evidence type="ECO:0000256" key="1">
    <source>
        <dbReference type="SAM" id="Phobius"/>
    </source>
</evidence>
<accession>L1I4K1</accession>
<dbReference type="GeneID" id="17287897"/>
<dbReference type="EMBL" id="JH993339">
    <property type="protein sequence ID" value="EKX31176.1"/>
    <property type="molecule type" value="Genomic_DNA"/>
</dbReference>
<dbReference type="HOGENOM" id="CLU_1734959_0_0_1"/>
<reference evidence="3" key="3">
    <citation type="submission" date="2015-06" db="UniProtKB">
        <authorList>
            <consortium name="EnsemblProtists"/>
        </authorList>
    </citation>
    <scope>IDENTIFICATION</scope>
</reference>
<dbReference type="KEGG" id="gtt:GUITHDRAFT_122618"/>